<dbReference type="InParanoid" id="A0A6G9ICM0"/>
<dbReference type="Pfam" id="PF13350">
    <property type="entry name" value="Y_phosphatase3"/>
    <property type="match status" value="1"/>
</dbReference>
<protein>
    <submittedName>
        <fullName evidence="3">Tyrosine-protein phosphatase</fullName>
    </submittedName>
</protein>
<gene>
    <name evidence="3" type="ORF">IPMB12_07675</name>
</gene>
<sequence>MKQLIKAASVCRKDDNRLVINIEKNGSANVALFWTKDHDSQTKNRELVQENVGDSITLQDPLNNQQRIYFILDTLDGQSKPYLFGERTLKVAGMTNLRDCGGYVGVDGKRIKWGVLYRSNHLHGLTEGSLAYIKALGIKAVIDFRSDREISKSPNEYIGENKTVNVDPSAHTAELAAQFAAKPDNENQDLIKFITENLPKDKVNGKGEQVLEQYRNFVNGDTAKVAFKDMLQAMLDKNNVPCVLHCRGGKDRTGYGVLLVMVILGISVEDIVYDYMLTRENRLERNDYKMSQYREITQDEDVLGYLLSLIDTREEFILEVLKTMKEVAGTPENYIKQELGLSEQDFLTLRDIFLE</sequence>
<reference evidence="3 4" key="1">
    <citation type="submission" date="2020-03" db="EMBL/GenBank/DDBJ databases">
        <title>Complete genome sequence of Orbus sp. IPMB12 (BCRC 80908).</title>
        <authorList>
            <person name="Lo W.-S."/>
            <person name="Chang T.-H."/>
            <person name="Kuo C.-H."/>
        </authorList>
    </citation>
    <scope>NUCLEOTIDE SEQUENCE [LARGE SCALE GENOMIC DNA]</scope>
    <source>
        <strain evidence="3 4">IPMB12</strain>
    </source>
</reference>
<dbReference type="InterPro" id="IPR029021">
    <property type="entry name" value="Prot-tyrosine_phosphatase-like"/>
</dbReference>
<evidence type="ECO:0000313" key="3">
    <source>
        <dbReference type="EMBL" id="QIQ21572.1"/>
    </source>
</evidence>
<dbReference type="KEGG" id="orb:IPMB12_07675"/>
<dbReference type="AlphaFoldDB" id="A0A6G9ICM0"/>
<dbReference type="SMART" id="SM00404">
    <property type="entry name" value="PTPc_motif"/>
    <property type="match status" value="1"/>
</dbReference>
<keyword evidence="4" id="KW-1185">Reference proteome</keyword>
<evidence type="ECO:0000256" key="1">
    <source>
        <dbReference type="ARBA" id="ARBA00009580"/>
    </source>
</evidence>
<proteinExistence type="inferred from homology"/>
<dbReference type="EMBL" id="CP050253">
    <property type="protein sequence ID" value="QIQ21572.1"/>
    <property type="molecule type" value="Genomic_DNA"/>
</dbReference>
<dbReference type="PANTHER" id="PTHR31126:SF1">
    <property type="entry name" value="TYROSINE SPECIFIC PROTEIN PHOSPHATASES DOMAIN-CONTAINING PROTEIN"/>
    <property type="match status" value="1"/>
</dbReference>
<dbReference type="PANTHER" id="PTHR31126">
    <property type="entry name" value="TYROSINE-PROTEIN PHOSPHATASE"/>
    <property type="match status" value="1"/>
</dbReference>
<dbReference type="PROSITE" id="PS00383">
    <property type="entry name" value="TYR_PHOSPHATASE_1"/>
    <property type="match status" value="1"/>
</dbReference>
<evidence type="ECO:0000259" key="2">
    <source>
        <dbReference type="PROSITE" id="PS50056"/>
    </source>
</evidence>
<organism evidence="3 4">
    <name type="scientific">Zophobihabitans entericus</name>
    <dbReference type="NCBI Taxonomy" id="1635327"/>
    <lineage>
        <taxon>Bacteria</taxon>
        <taxon>Pseudomonadati</taxon>
        <taxon>Pseudomonadota</taxon>
        <taxon>Gammaproteobacteria</taxon>
        <taxon>Orbales</taxon>
        <taxon>Orbaceae</taxon>
        <taxon>Zophobihabitans</taxon>
    </lineage>
</organism>
<name>A0A6G9ICM0_9GAMM</name>
<accession>A0A6G9ICM0</accession>
<dbReference type="Gene3D" id="3.90.190.10">
    <property type="entry name" value="Protein tyrosine phosphatase superfamily"/>
    <property type="match status" value="1"/>
</dbReference>
<feature type="domain" description="Tyrosine specific protein phosphatases" evidence="2">
    <location>
        <begin position="225"/>
        <end position="290"/>
    </location>
</feature>
<dbReference type="GO" id="GO:0004721">
    <property type="term" value="F:phosphoprotein phosphatase activity"/>
    <property type="evidence" value="ECO:0007669"/>
    <property type="project" value="InterPro"/>
</dbReference>
<dbReference type="InterPro" id="IPR000387">
    <property type="entry name" value="Tyr_Pase_dom"/>
</dbReference>
<evidence type="ECO:0000313" key="4">
    <source>
        <dbReference type="Proteomes" id="UP000501168"/>
    </source>
</evidence>
<dbReference type="Proteomes" id="UP000501168">
    <property type="component" value="Chromosome"/>
</dbReference>
<dbReference type="PROSITE" id="PS50056">
    <property type="entry name" value="TYR_PHOSPHATASE_2"/>
    <property type="match status" value="1"/>
</dbReference>
<comment type="similarity">
    <text evidence="1">Belongs to the protein-tyrosine phosphatase family.</text>
</comment>
<dbReference type="RefSeq" id="WP_166916520.1">
    <property type="nucleotide sequence ID" value="NZ_CP050253.1"/>
</dbReference>
<dbReference type="InterPro" id="IPR016130">
    <property type="entry name" value="Tyr_Pase_AS"/>
</dbReference>
<dbReference type="InterPro" id="IPR026893">
    <property type="entry name" value="Tyr/Ser_Pase_IphP-type"/>
</dbReference>
<dbReference type="InterPro" id="IPR003595">
    <property type="entry name" value="Tyr_Pase_cat"/>
</dbReference>
<dbReference type="SUPFAM" id="SSF52799">
    <property type="entry name" value="(Phosphotyrosine protein) phosphatases II"/>
    <property type="match status" value="1"/>
</dbReference>